<feature type="signal peptide" evidence="5">
    <location>
        <begin position="1"/>
        <end position="24"/>
    </location>
</feature>
<dbReference type="Gene3D" id="1.10.760.10">
    <property type="entry name" value="Cytochrome c-like domain"/>
    <property type="match status" value="1"/>
</dbReference>
<feature type="domain" description="Cytochrome c" evidence="6">
    <location>
        <begin position="35"/>
        <end position="147"/>
    </location>
</feature>
<dbReference type="PROSITE" id="PS51007">
    <property type="entry name" value="CYTC"/>
    <property type="match status" value="1"/>
</dbReference>
<evidence type="ECO:0000313" key="7">
    <source>
        <dbReference type="EMBL" id="MBI4923529.1"/>
    </source>
</evidence>
<dbReference type="SUPFAM" id="SSF46626">
    <property type="entry name" value="Cytochrome c"/>
    <property type="match status" value="1"/>
</dbReference>
<feature type="chain" id="PRO_5037749249" evidence="5">
    <location>
        <begin position="25"/>
        <end position="176"/>
    </location>
</feature>
<dbReference type="GO" id="GO:0046872">
    <property type="term" value="F:metal ion binding"/>
    <property type="evidence" value="ECO:0007669"/>
    <property type="project" value="UniProtKB-KW"/>
</dbReference>
<dbReference type="GO" id="GO:0009055">
    <property type="term" value="F:electron transfer activity"/>
    <property type="evidence" value="ECO:0007669"/>
    <property type="project" value="InterPro"/>
</dbReference>
<evidence type="ECO:0000256" key="3">
    <source>
        <dbReference type="ARBA" id="ARBA00023004"/>
    </source>
</evidence>
<comment type="caution">
    <text evidence="7">The sequence shown here is derived from an EMBL/GenBank/DDBJ whole genome shotgun (WGS) entry which is preliminary data.</text>
</comment>
<keyword evidence="2 4" id="KW-0479">Metal-binding</keyword>
<name>A0A933L3D1_9HYPH</name>
<gene>
    <name evidence="7" type="ORF">HY834_17455</name>
</gene>
<evidence type="ECO:0000256" key="1">
    <source>
        <dbReference type="ARBA" id="ARBA00022617"/>
    </source>
</evidence>
<dbReference type="GO" id="GO:0020037">
    <property type="term" value="F:heme binding"/>
    <property type="evidence" value="ECO:0007669"/>
    <property type="project" value="InterPro"/>
</dbReference>
<dbReference type="AlphaFoldDB" id="A0A933L3D1"/>
<protein>
    <submittedName>
        <fullName evidence="7">C-type cytochrome</fullName>
    </submittedName>
</protein>
<reference evidence="7" key="1">
    <citation type="submission" date="2020-07" db="EMBL/GenBank/DDBJ databases">
        <title>Huge and variable diversity of episymbiotic CPR bacteria and DPANN archaea in groundwater ecosystems.</title>
        <authorList>
            <person name="He C.Y."/>
            <person name="Keren R."/>
            <person name="Whittaker M."/>
            <person name="Farag I.F."/>
            <person name="Doudna J."/>
            <person name="Cate J.H.D."/>
            <person name="Banfield J.F."/>
        </authorList>
    </citation>
    <scope>NUCLEOTIDE SEQUENCE</scope>
    <source>
        <strain evidence="7">NC_groundwater_1586_Pr3_B-0.1um_66_15</strain>
    </source>
</reference>
<keyword evidence="1 4" id="KW-0349">Heme</keyword>
<dbReference type="Proteomes" id="UP000782610">
    <property type="component" value="Unassembled WGS sequence"/>
</dbReference>
<evidence type="ECO:0000256" key="5">
    <source>
        <dbReference type="SAM" id="SignalP"/>
    </source>
</evidence>
<proteinExistence type="predicted"/>
<dbReference type="Pfam" id="PF13442">
    <property type="entry name" value="Cytochrome_CBB3"/>
    <property type="match status" value="1"/>
</dbReference>
<accession>A0A933L3D1</accession>
<evidence type="ECO:0000256" key="2">
    <source>
        <dbReference type="ARBA" id="ARBA00022723"/>
    </source>
</evidence>
<dbReference type="InterPro" id="IPR009056">
    <property type="entry name" value="Cyt_c-like_dom"/>
</dbReference>
<dbReference type="EMBL" id="JACRAF010000057">
    <property type="protein sequence ID" value="MBI4923529.1"/>
    <property type="molecule type" value="Genomic_DNA"/>
</dbReference>
<evidence type="ECO:0000259" key="6">
    <source>
        <dbReference type="PROSITE" id="PS51007"/>
    </source>
</evidence>
<dbReference type="InterPro" id="IPR036909">
    <property type="entry name" value="Cyt_c-like_dom_sf"/>
</dbReference>
<organism evidence="7 8">
    <name type="scientific">Devosia nanyangense</name>
    <dbReference type="NCBI Taxonomy" id="1228055"/>
    <lineage>
        <taxon>Bacteria</taxon>
        <taxon>Pseudomonadati</taxon>
        <taxon>Pseudomonadota</taxon>
        <taxon>Alphaproteobacteria</taxon>
        <taxon>Hyphomicrobiales</taxon>
        <taxon>Devosiaceae</taxon>
        <taxon>Devosia</taxon>
    </lineage>
</organism>
<keyword evidence="3 4" id="KW-0408">Iron</keyword>
<evidence type="ECO:0000256" key="4">
    <source>
        <dbReference type="PROSITE-ProRule" id="PRU00433"/>
    </source>
</evidence>
<sequence>MLQALKLVAFGAPALLCLNSTVLAEFIANPDFTQGDAEKGKQVYQRVGVCVNCHGWAGDGQAGRNPMAHAAAANLRETELDAQALYDTIRCGIPGTQMPYHDGVSYKDDRCYDLVMSDFDAGQAPVKGKTFREKQMIDLIAYLEEYIVGHGKPTYEECTHYYDTSAAKACSYLEDK</sequence>
<evidence type="ECO:0000313" key="8">
    <source>
        <dbReference type="Proteomes" id="UP000782610"/>
    </source>
</evidence>
<keyword evidence="5" id="KW-0732">Signal</keyword>